<evidence type="ECO:0000313" key="3">
    <source>
        <dbReference type="EMBL" id="CAG5105896.1"/>
    </source>
</evidence>
<dbReference type="Pfam" id="PF10453">
    <property type="entry name" value="NUFIP1"/>
    <property type="match status" value="1"/>
</dbReference>
<dbReference type="PROSITE" id="PS00028">
    <property type="entry name" value="ZINC_FINGER_C2H2_1"/>
    <property type="match status" value="1"/>
</dbReference>
<dbReference type="InterPro" id="IPR039136">
    <property type="entry name" value="NUFIP1-like"/>
</dbReference>
<dbReference type="InterPro" id="IPR013087">
    <property type="entry name" value="Znf_C2H2_type"/>
</dbReference>
<dbReference type="EMBL" id="OU015566">
    <property type="protein sequence ID" value="CAG5105896.1"/>
    <property type="molecule type" value="Genomic_DNA"/>
</dbReference>
<feature type="compositionally biased region" description="Basic and acidic residues" evidence="1">
    <location>
        <begin position="116"/>
        <end position="144"/>
    </location>
</feature>
<evidence type="ECO:0000256" key="1">
    <source>
        <dbReference type="SAM" id="MobiDB-lite"/>
    </source>
</evidence>
<accession>A0ABN7SYC0</accession>
<protein>
    <submittedName>
        <fullName evidence="3">Oidioi.mRNA.OKI2018_I69.chr1.g2547.t1.cds</fullName>
    </submittedName>
</protein>
<feature type="domain" description="C2H2-type" evidence="2">
    <location>
        <begin position="40"/>
        <end position="60"/>
    </location>
</feature>
<evidence type="ECO:0000259" key="2">
    <source>
        <dbReference type="PROSITE" id="PS00028"/>
    </source>
</evidence>
<feature type="compositionally biased region" description="Acidic residues" evidence="1">
    <location>
        <begin position="177"/>
        <end position="202"/>
    </location>
</feature>
<reference evidence="3 4" key="1">
    <citation type="submission" date="2021-04" db="EMBL/GenBank/DDBJ databases">
        <authorList>
            <person name="Bliznina A."/>
        </authorList>
    </citation>
    <scope>NUCLEOTIDE SEQUENCE [LARGE SCALE GENOMIC DNA]</scope>
</reference>
<dbReference type="PANTHER" id="PTHR13309:SF0">
    <property type="entry name" value="FMR1-INTERACTING PROTEIN NUFIP1"/>
    <property type="match status" value="1"/>
</dbReference>
<name>A0ABN7SYC0_OIKDI</name>
<evidence type="ECO:0000313" key="4">
    <source>
        <dbReference type="Proteomes" id="UP001158576"/>
    </source>
</evidence>
<feature type="region of interest" description="Disordered" evidence="1">
    <location>
        <begin position="111"/>
        <end position="215"/>
    </location>
</feature>
<dbReference type="PANTHER" id="PTHR13309">
    <property type="entry name" value="NUCLEAR FRAGILE X MENTAL RETARDATION PROTEIN INTERACTING PROTEIN 1"/>
    <property type="match status" value="1"/>
</dbReference>
<dbReference type="Proteomes" id="UP001158576">
    <property type="component" value="Chromosome 1"/>
</dbReference>
<organism evidence="3 4">
    <name type="scientific">Oikopleura dioica</name>
    <name type="common">Tunicate</name>
    <dbReference type="NCBI Taxonomy" id="34765"/>
    <lineage>
        <taxon>Eukaryota</taxon>
        <taxon>Metazoa</taxon>
        <taxon>Chordata</taxon>
        <taxon>Tunicata</taxon>
        <taxon>Appendicularia</taxon>
        <taxon>Copelata</taxon>
        <taxon>Oikopleuridae</taxon>
        <taxon>Oikopleura</taxon>
    </lineage>
</organism>
<sequence length="311" mass="35511">MAALARVRKRSKAGNLWGAVLKEGEGPVEKNTGSASQYFCEACNKDFKDQEAKAAHFAEHIKCGFPGCMFEGHMLVIETHIKNAHGNGIGAIRLETEEDIRKWREERRKNFPTKARIAEKKAAGAAVETKKFSKREQRREQRRAEKLKKRLVTSQEPANKRAKKGKQENALVNYASESEDSSSEDDDPLDDESSDSENENETEETKKRQARSQLSNRLTKVSENIAAQPANEILYNNKLLRSHKQNIKEDGKKVRYPVGSYKCHKTGERDMPQLARPSLLEMLLKDEIREERNRILQAVHYIVQNDFFGVN</sequence>
<proteinExistence type="predicted"/>
<dbReference type="InterPro" id="IPR019496">
    <property type="entry name" value="NUFIP1_cons_dom"/>
</dbReference>
<keyword evidence="4" id="KW-1185">Reference proteome</keyword>
<gene>
    <name evidence="3" type="ORF">OKIOD_LOCUS11312</name>
</gene>